<dbReference type="RefSeq" id="WP_233419191.1">
    <property type="nucleotide sequence ID" value="NZ_AZDX01000051.1"/>
</dbReference>
<gene>
    <name evidence="12" type="ORF">FC92_GL001718</name>
</gene>
<organism evidence="12 13">
    <name type="scientific">Liquorilactobacillus hordei DSM 19519</name>
    <dbReference type="NCBI Taxonomy" id="1423759"/>
    <lineage>
        <taxon>Bacteria</taxon>
        <taxon>Bacillati</taxon>
        <taxon>Bacillota</taxon>
        <taxon>Bacilli</taxon>
        <taxon>Lactobacillales</taxon>
        <taxon>Lactobacillaceae</taxon>
        <taxon>Liquorilactobacillus</taxon>
    </lineage>
</organism>
<dbReference type="AlphaFoldDB" id="A0A0R1MA73"/>
<feature type="domain" description="LcnD-like long helical bundle" evidence="9">
    <location>
        <begin position="103"/>
        <end position="313"/>
    </location>
</feature>
<keyword evidence="7" id="KW-0175">Coiled coil</keyword>
<evidence type="ECO:0000256" key="4">
    <source>
        <dbReference type="ARBA" id="ARBA00022692"/>
    </source>
</evidence>
<reference evidence="12 13" key="1">
    <citation type="journal article" date="2015" name="Genome Announc.">
        <title>Expanding the biotechnology potential of lactobacilli through comparative genomics of 213 strains and associated genera.</title>
        <authorList>
            <person name="Sun Z."/>
            <person name="Harris H.M."/>
            <person name="McCann A."/>
            <person name="Guo C."/>
            <person name="Argimon S."/>
            <person name="Zhang W."/>
            <person name="Yang X."/>
            <person name="Jeffery I.B."/>
            <person name="Cooney J.C."/>
            <person name="Kagawa T.F."/>
            <person name="Liu W."/>
            <person name="Song Y."/>
            <person name="Salvetti E."/>
            <person name="Wrobel A."/>
            <person name="Rasinkangas P."/>
            <person name="Parkhill J."/>
            <person name="Rea M.C."/>
            <person name="O'Sullivan O."/>
            <person name="Ritari J."/>
            <person name="Douillard F.P."/>
            <person name="Paul Ross R."/>
            <person name="Yang R."/>
            <person name="Briner A.E."/>
            <person name="Felis G.E."/>
            <person name="de Vos W.M."/>
            <person name="Barrangou R."/>
            <person name="Klaenhammer T.R."/>
            <person name="Caufield P.W."/>
            <person name="Cui Y."/>
            <person name="Zhang H."/>
            <person name="O'Toole P.W."/>
        </authorList>
    </citation>
    <scope>NUCLEOTIDE SEQUENCE [LARGE SCALE GENOMIC DNA]</scope>
    <source>
        <strain evidence="12 13">DSM 19519</strain>
    </source>
</reference>
<evidence type="ECO:0000256" key="3">
    <source>
        <dbReference type="ARBA" id="ARBA00022448"/>
    </source>
</evidence>
<evidence type="ECO:0000259" key="9">
    <source>
        <dbReference type="Pfam" id="PF25887"/>
    </source>
</evidence>
<proteinExistence type="inferred from homology"/>
<dbReference type="InterPro" id="IPR058786">
    <property type="entry name" value="BSH_LcnD"/>
</dbReference>
<dbReference type="Pfam" id="PF25935">
    <property type="entry name" value="BSH_LcnD"/>
    <property type="match status" value="1"/>
</dbReference>
<dbReference type="InterPro" id="IPR050739">
    <property type="entry name" value="MFP"/>
</dbReference>
<evidence type="ECO:0000256" key="6">
    <source>
        <dbReference type="ARBA" id="ARBA00023136"/>
    </source>
</evidence>
<dbReference type="Proteomes" id="UP000051448">
    <property type="component" value="Unassembled WGS sequence"/>
</dbReference>
<dbReference type="STRING" id="1423759.FC92_GL001718"/>
<comment type="caution">
    <text evidence="12">The sequence shown here is derived from an EMBL/GenBank/DDBJ whole genome shotgun (WGS) entry which is preliminary data.</text>
</comment>
<keyword evidence="5 8" id="KW-1133">Transmembrane helix</keyword>
<evidence type="ECO:0000256" key="7">
    <source>
        <dbReference type="SAM" id="Coils"/>
    </source>
</evidence>
<dbReference type="PATRIC" id="fig|1423759.3.peg.1795"/>
<comment type="similarity">
    <text evidence="2">Belongs to the membrane fusion protein (MFP) (TC 8.A.1) family.</text>
</comment>
<dbReference type="PRINTS" id="PR01490">
    <property type="entry name" value="RTXTOXIND"/>
</dbReference>
<keyword evidence="13" id="KW-1185">Reference proteome</keyword>
<feature type="transmembrane region" description="Helical" evidence="8">
    <location>
        <begin position="21"/>
        <end position="43"/>
    </location>
</feature>
<sequence>MKKLDKRFLESSEFYNGRYNNFSTILIIPMSLLLIGIVGFSLFAKREITVTGVGTLEATQLATTVQATTNSAIEKNYLSEGKYVKKGQTLLIYNNVLNRNKLKLYQQQLKQLQQQKTALKTLRQGIIINQDSFKQDDAFGYRAMLQSYLKQRQIYQTENQMLAQKANSTKSKQASLIQTEQQVVDRNDSNLQAYQNLYTAINQDKGYASNAKYSYIYQEYKSKLSNLGSSDDKSELKDDTLASVQQQIDSLQDSVASAKVQVEELQDFDSTNFSVTTNNQKMQTLQSDQLNTVAQDLIKVQQSLKEVGNNIVALKSENHEYTITAPKTGVLHVNNDYQGIKYISSGTAIATIYPILKKQKFLEIKAYISTTDISEIKIGQNVRFKVSRNVPKSIVINGKINKISVSPITVNHGSYYVITSKAKITNQQKSLLKYGMSGKISVITGKKTFFNYYKDKLLNKS</sequence>
<keyword evidence="3" id="KW-0813">Transport</keyword>
<dbReference type="PANTHER" id="PTHR30386">
    <property type="entry name" value="MEMBRANE FUSION SUBUNIT OF EMRAB-TOLC MULTIDRUG EFFLUX PUMP"/>
    <property type="match status" value="1"/>
</dbReference>
<comment type="subcellular location">
    <subcellularLocation>
        <location evidence="1">Membrane</location>
        <topology evidence="1">Single-pass membrane protein</topology>
    </subcellularLocation>
</comment>
<feature type="domain" description="LcnD-like C-terminal" evidence="11">
    <location>
        <begin position="359"/>
        <end position="447"/>
    </location>
</feature>
<dbReference type="Pfam" id="PF25940">
    <property type="entry name" value="LcnD_C"/>
    <property type="match status" value="1"/>
</dbReference>
<evidence type="ECO:0000256" key="8">
    <source>
        <dbReference type="SAM" id="Phobius"/>
    </source>
</evidence>
<dbReference type="InterPro" id="IPR058794">
    <property type="entry name" value="HB_LcnD"/>
</dbReference>
<evidence type="ECO:0000313" key="13">
    <source>
        <dbReference type="Proteomes" id="UP000051448"/>
    </source>
</evidence>
<evidence type="ECO:0000259" key="11">
    <source>
        <dbReference type="Pfam" id="PF25940"/>
    </source>
</evidence>
<evidence type="ECO:0000256" key="5">
    <source>
        <dbReference type="ARBA" id="ARBA00022989"/>
    </source>
</evidence>
<dbReference type="PANTHER" id="PTHR30386:SF26">
    <property type="entry name" value="TRANSPORT PROTEIN COMB"/>
    <property type="match status" value="1"/>
</dbReference>
<dbReference type="GO" id="GO:0016020">
    <property type="term" value="C:membrane"/>
    <property type="evidence" value="ECO:0007669"/>
    <property type="project" value="UniProtKB-SubCell"/>
</dbReference>
<dbReference type="Gene3D" id="2.40.30.170">
    <property type="match status" value="1"/>
</dbReference>
<feature type="coiled-coil region" evidence="7">
    <location>
        <begin position="241"/>
        <end position="268"/>
    </location>
</feature>
<keyword evidence="6 8" id="KW-0472">Membrane</keyword>
<dbReference type="InterPro" id="IPR005696">
    <property type="entry name" value="MesE/LcnD"/>
</dbReference>
<keyword evidence="4 8" id="KW-0812">Transmembrane</keyword>
<evidence type="ECO:0000256" key="1">
    <source>
        <dbReference type="ARBA" id="ARBA00004167"/>
    </source>
</evidence>
<dbReference type="NCBIfam" id="TIGR01000">
    <property type="entry name" value="bacteriocin_acc"/>
    <property type="match status" value="1"/>
</dbReference>
<dbReference type="EMBL" id="AZDX01000051">
    <property type="protein sequence ID" value="KRL05022.1"/>
    <property type="molecule type" value="Genomic_DNA"/>
</dbReference>
<dbReference type="InterPro" id="IPR058795">
    <property type="entry name" value="LcnD_C"/>
</dbReference>
<evidence type="ECO:0000259" key="10">
    <source>
        <dbReference type="Pfam" id="PF25935"/>
    </source>
</evidence>
<evidence type="ECO:0000313" key="12">
    <source>
        <dbReference type="EMBL" id="KRL05022.1"/>
    </source>
</evidence>
<protein>
    <submittedName>
        <fullName evidence="12">Bacteriocin ABC superfamily ATP binding cassette transporter</fullName>
    </submittedName>
</protein>
<evidence type="ECO:0000256" key="2">
    <source>
        <dbReference type="ARBA" id="ARBA00009477"/>
    </source>
</evidence>
<feature type="coiled-coil region" evidence="7">
    <location>
        <begin position="95"/>
        <end position="122"/>
    </location>
</feature>
<accession>A0A0R1MA73</accession>
<name>A0A0R1MA73_9LACO</name>
<dbReference type="Pfam" id="PF25887">
    <property type="entry name" value="HB_LcnD"/>
    <property type="match status" value="1"/>
</dbReference>
<feature type="domain" description="LcnD-like barrel-sandwich hybrid" evidence="10">
    <location>
        <begin position="63"/>
        <end position="354"/>
    </location>
</feature>